<dbReference type="Gene3D" id="3.80.30.20">
    <property type="entry name" value="tm_1862 like domain"/>
    <property type="match status" value="1"/>
</dbReference>
<dbReference type="GO" id="GO:0046872">
    <property type="term" value="F:metal ion binding"/>
    <property type="evidence" value="ECO:0007669"/>
    <property type="project" value="UniProtKB-KW"/>
</dbReference>
<dbReference type="PANTHER" id="PTHR43409">
    <property type="entry name" value="ANAEROBIC MAGNESIUM-PROTOPORPHYRIN IX MONOMETHYL ESTER CYCLASE-RELATED"/>
    <property type="match status" value="1"/>
</dbReference>
<evidence type="ECO:0000256" key="3">
    <source>
        <dbReference type="ARBA" id="ARBA00022723"/>
    </source>
</evidence>
<dbReference type="Pfam" id="PF04055">
    <property type="entry name" value="Radical_SAM"/>
    <property type="match status" value="1"/>
</dbReference>
<keyword evidence="4" id="KW-0408">Iron</keyword>
<evidence type="ECO:0000256" key="2">
    <source>
        <dbReference type="ARBA" id="ARBA00022691"/>
    </source>
</evidence>
<dbReference type="InterPro" id="IPR023404">
    <property type="entry name" value="rSAM_horseshoe"/>
</dbReference>
<protein>
    <submittedName>
        <fullName evidence="8">Radical SAM domain protein</fullName>
    </submittedName>
</protein>
<dbReference type="SFLD" id="SFLDG01123">
    <property type="entry name" value="methyltransferase_(Class_B)"/>
    <property type="match status" value="1"/>
</dbReference>
<dbReference type="InterPro" id="IPR006158">
    <property type="entry name" value="Cobalamin-bd"/>
</dbReference>
<keyword evidence="3" id="KW-0479">Metal-binding</keyword>
<organism evidence="8 9">
    <name type="scientific">Syntrophobotulus glycolicus (strain DSM 8271 / FlGlyR)</name>
    <dbReference type="NCBI Taxonomy" id="645991"/>
    <lineage>
        <taxon>Bacteria</taxon>
        <taxon>Bacillati</taxon>
        <taxon>Bacillota</taxon>
        <taxon>Clostridia</taxon>
        <taxon>Eubacteriales</taxon>
        <taxon>Desulfitobacteriaceae</taxon>
        <taxon>Syntrophobotulus</taxon>
    </lineage>
</organism>
<dbReference type="STRING" id="645991.Sgly_0566"/>
<keyword evidence="5" id="KW-0411">Iron-sulfur</keyword>
<dbReference type="Gene3D" id="3.40.50.280">
    <property type="entry name" value="Cobalamin-binding domain"/>
    <property type="match status" value="1"/>
</dbReference>
<gene>
    <name evidence="8" type="ordered locus">Sgly_0566</name>
</gene>
<evidence type="ECO:0000259" key="6">
    <source>
        <dbReference type="PROSITE" id="PS51332"/>
    </source>
</evidence>
<accession>F0SZC5</accession>
<dbReference type="SFLD" id="SFLDG01082">
    <property type="entry name" value="B12-binding_domain_containing"/>
    <property type="match status" value="1"/>
</dbReference>
<evidence type="ECO:0000313" key="8">
    <source>
        <dbReference type="EMBL" id="ADY54930.1"/>
    </source>
</evidence>
<name>F0SZC5_SYNGF</name>
<dbReference type="InterPro" id="IPR058240">
    <property type="entry name" value="rSAM_sf"/>
</dbReference>
<dbReference type="SUPFAM" id="SSF52242">
    <property type="entry name" value="Cobalamin (vitamin B12)-binding domain"/>
    <property type="match status" value="1"/>
</dbReference>
<dbReference type="AlphaFoldDB" id="F0SZC5"/>
<dbReference type="SMART" id="SM00729">
    <property type="entry name" value="Elp3"/>
    <property type="match status" value="1"/>
</dbReference>
<evidence type="ECO:0000256" key="4">
    <source>
        <dbReference type="ARBA" id="ARBA00023004"/>
    </source>
</evidence>
<evidence type="ECO:0000256" key="5">
    <source>
        <dbReference type="ARBA" id="ARBA00023014"/>
    </source>
</evidence>
<reference evidence="8 9" key="1">
    <citation type="journal article" date="2011" name="Stand. Genomic Sci.">
        <title>Complete genome sequence of Syntrophobotulus glycolicus type strain (FlGlyR).</title>
        <authorList>
            <person name="Han C."/>
            <person name="Mwirichia R."/>
            <person name="Chertkov O."/>
            <person name="Held B."/>
            <person name="Lapidus A."/>
            <person name="Nolan M."/>
            <person name="Lucas S."/>
            <person name="Hammon N."/>
            <person name="Deshpande S."/>
            <person name="Cheng J.F."/>
            <person name="Tapia R."/>
            <person name="Goodwin L."/>
            <person name="Pitluck S."/>
            <person name="Huntemann M."/>
            <person name="Liolios K."/>
            <person name="Ivanova N."/>
            <person name="Pagani I."/>
            <person name="Mavromatis K."/>
            <person name="Ovchinikova G."/>
            <person name="Pati A."/>
            <person name="Chen A."/>
            <person name="Palaniappan K."/>
            <person name="Land M."/>
            <person name="Hauser L."/>
            <person name="Brambilla E.M."/>
            <person name="Rohde M."/>
            <person name="Spring S."/>
            <person name="Sikorski J."/>
            <person name="Goker M."/>
            <person name="Woyke T."/>
            <person name="Bristow J."/>
            <person name="Eisen J.A."/>
            <person name="Markowitz V."/>
            <person name="Hugenholtz P."/>
            <person name="Kyrpides N.C."/>
            <person name="Klenk H.P."/>
            <person name="Detter J.C."/>
        </authorList>
    </citation>
    <scope>NUCLEOTIDE SEQUENCE [LARGE SCALE GENOMIC DNA]</scope>
    <source>
        <strain evidence="9">DSM 8271 / FlGlyR</strain>
    </source>
</reference>
<dbReference type="Pfam" id="PF02310">
    <property type="entry name" value="B12-binding"/>
    <property type="match status" value="1"/>
</dbReference>
<dbReference type="eggNOG" id="COG1032">
    <property type="taxonomic scope" value="Bacteria"/>
</dbReference>
<comment type="cofactor">
    <cofactor evidence="1">
        <name>[4Fe-4S] cluster</name>
        <dbReference type="ChEBI" id="CHEBI:49883"/>
    </cofactor>
</comment>
<dbReference type="KEGG" id="sgy:Sgly_0566"/>
<dbReference type="Proteomes" id="UP000007488">
    <property type="component" value="Chromosome"/>
</dbReference>
<dbReference type="GO" id="GO:0051539">
    <property type="term" value="F:4 iron, 4 sulfur cluster binding"/>
    <property type="evidence" value="ECO:0007669"/>
    <property type="project" value="UniProtKB-KW"/>
</dbReference>
<reference evidence="9" key="2">
    <citation type="submission" date="2011-02" db="EMBL/GenBank/DDBJ databases">
        <title>The complete genome of Syntrophobotulus glycolicus DSM 8271.</title>
        <authorList>
            <person name="Lucas S."/>
            <person name="Copeland A."/>
            <person name="Lapidus A."/>
            <person name="Bruce D."/>
            <person name="Goodwin L."/>
            <person name="Pitluck S."/>
            <person name="Kyrpides N."/>
            <person name="Mavromatis K."/>
            <person name="Pagani I."/>
            <person name="Ivanova N."/>
            <person name="Mikhailova N."/>
            <person name="Chertkov O."/>
            <person name="Held B."/>
            <person name="Detter J.C."/>
            <person name="Tapia R."/>
            <person name="Han C."/>
            <person name="Land M."/>
            <person name="Hauser L."/>
            <person name="Markowitz V."/>
            <person name="Cheng J.-F."/>
            <person name="Hugenholtz P."/>
            <person name="Woyke T."/>
            <person name="Wu D."/>
            <person name="Spring S."/>
            <person name="Schroeder M."/>
            <person name="Brambilla E."/>
            <person name="Klenk H.-P."/>
            <person name="Eisen J.A."/>
        </authorList>
    </citation>
    <scope>NUCLEOTIDE SEQUENCE [LARGE SCALE GENOMIC DNA]</scope>
    <source>
        <strain evidence="9">DSM 8271 / FlGlyR</strain>
    </source>
</reference>
<feature type="domain" description="Radical SAM core" evidence="7">
    <location>
        <begin position="194"/>
        <end position="415"/>
    </location>
</feature>
<dbReference type="InterPro" id="IPR034466">
    <property type="entry name" value="Methyltransferase_Class_B"/>
</dbReference>
<dbReference type="CDD" id="cd01335">
    <property type="entry name" value="Radical_SAM"/>
    <property type="match status" value="1"/>
</dbReference>
<keyword evidence="2" id="KW-0949">S-adenosyl-L-methionine</keyword>
<keyword evidence="9" id="KW-1185">Reference proteome</keyword>
<dbReference type="HOGENOM" id="CLU_453356_0_0_9"/>
<dbReference type="InterPro" id="IPR007197">
    <property type="entry name" value="rSAM"/>
</dbReference>
<dbReference type="PROSITE" id="PS51918">
    <property type="entry name" value="RADICAL_SAM"/>
    <property type="match status" value="1"/>
</dbReference>
<proteinExistence type="predicted"/>
<dbReference type="SUPFAM" id="SSF102114">
    <property type="entry name" value="Radical SAM enzymes"/>
    <property type="match status" value="1"/>
</dbReference>
<evidence type="ECO:0000256" key="1">
    <source>
        <dbReference type="ARBA" id="ARBA00001966"/>
    </source>
</evidence>
<dbReference type="PROSITE" id="PS51332">
    <property type="entry name" value="B12_BINDING"/>
    <property type="match status" value="1"/>
</dbReference>
<dbReference type="RefSeq" id="WP_013623801.1">
    <property type="nucleotide sequence ID" value="NC_015172.1"/>
</dbReference>
<dbReference type="InterPro" id="IPR006638">
    <property type="entry name" value="Elp3/MiaA/NifB-like_rSAM"/>
</dbReference>
<evidence type="ECO:0000259" key="7">
    <source>
        <dbReference type="PROSITE" id="PS51918"/>
    </source>
</evidence>
<dbReference type="OrthoDB" id="9801424at2"/>
<dbReference type="GO" id="GO:0031419">
    <property type="term" value="F:cobalamin binding"/>
    <property type="evidence" value="ECO:0007669"/>
    <property type="project" value="InterPro"/>
</dbReference>
<evidence type="ECO:0000313" key="9">
    <source>
        <dbReference type="Proteomes" id="UP000007488"/>
    </source>
</evidence>
<dbReference type="SFLD" id="SFLDS00029">
    <property type="entry name" value="Radical_SAM"/>
    <property type="match status" value="1"/>
</dbReference>
<dbReference type="InterPro" id="IPR051198">
    <property type="entry name" value="BchE-like"/>
</dbReference>
<dbReference type="EMBL" id="CP002547">
    <property type="protein sequence ID" value="ADY54930.1"/>
    <property type="molecule type" value="Genomic_DNA"/>
</dbReference>
<dbReference type="InterPro" id="IPR036724">
    <property type="entry name" value="Cobalamin-bd_sf"/>
</dbReference>
<feature type="domain" description="B12-binding" evidence="6">
    <location>
        <begin position="9"/>
        <end position="142"/>
    </location>
</feature>
<dbReference type="GO" id="GO:0003824">
    <property type="term" value="F:catalytic activity"/>
    <property type="evidence" value="ECO:0007669"/>
    <property type="project" value="InterPro"/>
</dbReference>
<sequence>MNLNYLIVMPQITQIKDQYYIFPIGTAYVSSSLKASGRNVTTLNLNYKETPLDILKQTILNNDIDVITVGGLTSQYNMLKEIVDTAKSIKSDIITIVGGGIITSDPIPGMQALETADYGVIGEGEITMCELAGVLENHTDLTLVDGIVFHNGTEWSITKPRKEIMDLDSLPYPDYEGFEYGEVLSKKPSDIYSFMDSNVLTMTFGRSCPYNCTFCFHPSGSKYRQRSLDSVFTELDYLISNYTINNLAITDELFARNFEYAAEFCKRIKQYNIGWIVSLRVDIVSKELATMLRDSGCLSVNLGLESADNRILKSMRKNITIEQIDNALSILYEVGLNAQGNFIFGDLEETLETASNTIRWWEAHPQYQIHLHWIVVYPGSYLYKVACEKGIIKDKVQYIKDGCPYINVSKMSDDEFKQLSQKLDTISPNRINFKSNVKIHYKSYGKVDIISSCPNCESENKWTNLDVFWPMTNIVCGDCKKVMNILVADYIDNTFDDNIKLLLKRGKVAVWPVTYTLVNVFAKAPSLQSTDAYIVDSSPFKQGNEIFGKKVYSPEVIRSMNIKSVIIPISTSVASEIYDIIKHTYPNVQNIYFAGELIKPIE</sequence>